<reference evidence="4" key="3">
    <citation type="journal article" date="2023" name="Microbiol. Resour. Announc.">
        <title>Draft Genome Sequence of Granulicatella sp. Strain S8, Isolated from a Marine Fish, Seriola quinqueradiata.</title>
        <authorList>
            <person name="Lee M."/>
            <person name="Farooq A."/>
            <person name="Jeong J.B."/>
            <person name="Jung M.Y."/>
        </authorList>
    </citation>
    <scope>NUCLEOTIDE SEQUENCE</scope>
    <source>
        <strain evidence="4">S8</strain>
    </source>
</reference>
<keyword evidence="2" id="KW-0472">Membrane</keyword>
<keyword evidence="2" id="KW-0812">Transmembrane</keyword>
<evidence type="ECO:0000313" key="5">
    <source>
        <dbReference type="Proteomes" id="UP001059480"/>
    </source>
</evidence>
<feature type="domain" description="PASTA" evidence="3">
    <location>
        <begin position="147"/>
        <end position="213"/>
    </location>
</feature>
<evidence type="ECO:0000313" key="4">
    <source>
        <dbReference type="EMBL" id="MCQ9210692.1"/>
    </source>
</evidence>
<keyword evidence="5" id="KW-1185">Reference proteome</keyword>
<dbReference type="Proteomes" id="UP001059480">
    <property type="component" value="Unassembled WGS sequence"/>
</dbReference>
<dbReference type="EMBL" id="JANHNZ010000011">
    <property type="protein sequence ID" value="MCQ9210692.1"/>
    <property type="molecule type" value="Genomic_DNA"/>
</dbReference>
<dbReference type="RefSeq" id="WP_256945804.1">
    <property type="nucleotide sequence ID" value="NZ_JANHNZ010000011.1"/>
</dbReference>
<dbReference type="Gene3D" id="3.30.10.20">
    <property type="match status" value="3"/>
</dbReference>
<reference evidence="4" key="2">
    <citation type="journal article" date="2023" name="Curr. Microbiol.">
        <title>Granulicatella seriolae sp. nov., a Novel Facultative Anaerobe Isolated from Yellowtail Marine Fish.</title>
        <authorList>
            <person name="Lee M."/>
            <person name="Choi Y.J."/>
            <person name="Farooq A."/>
            <person name="Jeong J.B."/>
            <person name="Jung M.Y."/>
        </authorList>
    </citation>
    <scope>NUCLEOTIDE SEQUENCE</scope>
    <source>
        <strain evidence="4">S8</strain>
    </source>
</reference>
<proteinExistence type="predicted"/>
<feature type="region of interest" description="Disordered" evidence="1">
    <location>
        <begin position="1"/>
        <end position="118"/>
    </location>
</feature>
<feature type="transmembrane region" description="Helical" evidence="2">
    <location>
        <begin position="128"/>
        <end position="146"/>
    </location>
</feature>
<organism evidence="4 5">
    <name type="scientific">Granulicatella seriolae</name>
    <dbReference type="NCBI Taxonomy" id="2967226"/>
    <lineage>
        <taxon>Bacteria</taxon>
        <taxon>Bacillati</taxon>
        <taxon>Bacillota</taxon>
        <taxon>Bacilli</taxon>
        <taxon>Lactobacillales</taxon>
        <taxon>Carnobacteriaceae</taxon>
        <taxon>Granulicatella</taxon>
    </lineage>
</organism>
<accession>A0ABT1WQP2</accession>
<gene>
    <name evidence="4" type="ORF">NPA36_09040</name>
</gene>
<feature type="compositionally biased region" description="Basic and acidic residues" evidence="1">
    <location>
        <begin position="72"/>
        <end position="88"/>
    </location>
</feature>
<sequence length="530" mass="58118">MSDFLSKFSGNKYKDLLEEDKKGTDVPTEKEGESGPEVVDPTTRKRPVPKMSAFEADPTVSLDPELASTNQKNEEAAANKEIPSRQEARQTATSTPPPVPPTSGRRDDFEEETEIDPTYQNKKKRKRLMFIGGAIAALLLVIFAVYQLTHVTIPDFVGKPVSELRAWGTKNGVDFTAEQAFNTSIDANMIVSQEAKGGSKVRKGSTVAIVVSKGADPEEVIALPDFANLSASQAQSWIDENKASNLRMVKQFDEATPADQFMKLEITSSGVTASDYKRGDRAIVYYSRGPEVLEKNIDVPDFAGKTKTDVETWVRSNEIAMTYTEQASNTIEANKVISQSITAGQKVAKKDKMEVVVSVGKGVTVPDFSQLSPDMAATVAGLTPLVKYQFSTTTPYGYLISQSIESGAQLTEKDDKNIVLVYSQGEPYLKDLTGKNNSELQKYFFDEFQAKGADVTYVAYYVDSSQQKGTVVRQSAYEQIIPLTFEVWLGISNGVYHDGSGGGDSSTSDTSSTWTNARDEQPKEEKESEE</sequence>
<reference evidence="4" key="1">
    <citation type="submission" date="2022-07" db="EMBL/GenBank/DDBJ databases">
        <authorList>
            <person name="Jung M.-Y."/>
            <person name="Lee M."/>
        </authorList>
    </citation>
    <scope>NUCLEOTIDE SEQUENCE</scope>
    <source>
        <strain evidence="4">S8</strain>
    </source>
</reference>
<dbReference type="SMART" id="SM00740">
    <property type="entry name" value="PASTA"/>
    <property type="match status" value="3"/>
</dbReference>
<feature type="domain" description="PASTA" evidence="3">
    <location>
        <begin position="289"/>
        <end position="359"/>
    </location>
</feature>
<name>A0ABT1WQP2_9LACT</name>
<feature type="compositionally biased region" description="Basic and acidic residues" evidence="1">
    <location>
        <begin position="12"/>
        <end position="33"/>
    </location>
</feature>
<dbReference type="Pfam" id="PF03793">
    <property type="entry name" value="PASTA"/>
    <property type="match status" value="2"/>
</dbReference>
<feature type="region of interest" description="Disordered" evidence="1">
    <location>
        <begin position="500"/>
        <end position="530"/>
    </location>
</feature>
<evidence type="ECO:0000256" key="2">
    <source>
        <dbReference type="SAM" id="Phobius"/>
    </source>
</evidence>
<comment type="caution">
    <text evidence="4">The sequence shown here is derived from an EMBL/GenBank/DDBJ whole genome shotgun (WGS) entry which is preliminary data.</text>
</comment>
<protein>
    <submittedName>
        <fullName evidence="4">PASTA domain-containing protein</fullName>
    </submittedName>
</protein>
<evidence type="ECO:0000256" key="1">
    <source>
        <dbReference type="SAM" id="MobiDB-lite"/>
    </source>
</evidence>
<keyword evidence="2" id="KW-1133">Transmembrane helix</keyword>
<feature type="compositionally biased region" description="Basic and acidic residues" evidence="1">
    <location>
        <begin position="517"/>
        <end position="530"/>
    </location>
</feature>
<dbReference type="InterPro" id="IPR005543">
    <property type="entry name" value="PASTA_dom"/>
</dbReference>
<evidence type="ECO:0000259" key="3">
    <source>
        <dbReference type="PROSITE" id="PS51178"/>
    </source>
</evidence>
<dbReference type="CDD" id="cd06577">
    <property type="entry name" value="PASTA_pknB"/>
    <property type="match status" value="2"/>
</dbReference>
<dbReference type="PROSITE" id="PS51178">
    <property type="entry name" value="PASTA"/>
    <property type="match status" value="2"/>
</dbReference>